<dbReference type="AlphaFoldDB" id="A0A0D3J3K0"/>
<reference evidence="1" key="2">
    <citation type="submission" date="2024-10" db="UniProtKB">
        <authorList>
            <consortium name="EnsemblProtists"/>
        </authorList>
    </citation>
    <scope>IDENTIFICATION</scope>
</reference>
<evidence type="ECO:0000313" key="2">
    <source>
        <dbReference type="Proteomes" id="UP000013827"/>
    </source>
</evidence>
<dbReference type="RefSeq" id="XP_005770514.1">
    <property type="nucleotide sequence ID" value="XM_005770457.1"/>
</dbReference>
<protein>
    <submittedName>
        <fullName evidence="1">Uncharacterized protein</fullName>
    </submittedName>
</protein>
<dbReference type="Proteomes" id="UP000013827">
    <property type="component" value="Unassembled WGS sequence"/>
</dbReference>
<keyword evidence="2" id="KW-1185">Reference proteome</keyword>
<dbReference type="PaxDb" id="2903-EOD18085"/>
<reference evidence="2" key="1">
    <citation type="journal article" date="2013" name="Nature">
        <title>Pan genome of the phytoplankton Emiliania underpins its global distribution.</title>
        <authorList>
            <person name="Read B.A."/>
            <person name="Kegel J."/>
            <person name="Klute M.J."/>
            <person name="Kuo A."/>
            <person name="Lefebvre S.C."/>
            <person name="Maumus F."/>
            <person name="Mayer C."/>
            <person name="Miller J."/>
            <person name="Monier A."/>
            <person name="Salamov A."/>
            <person name="Young J."/>
            <person name="Aguilar M."/>
            <person name="Claverie J.M."/>
            <person name="Frickenhaus S."/>
            <person name="Gonzalez K."/>
            <person name="Herman E.K."/>
            <person name="Lin Y.C."/>
            <person name="Napier J."/>
            <person name="Ogata H."/>
            <person name="Sarno A.F."/>
            <person name="Shmutz J."/>
            <person name="Schroeder D."/>
            <person name="de Vargas C."/>
            <person name="Verret F."/>
            <person name="von Dassow P."/>
            <person name="Valentin K."/>
            <person name="Van de Peer Y."/>
            <person name="Wheeler G."/>
            <person name="Dacks J.B."/>
            <person name="Delwiche C.F."/>
            <person name="Dyhrman S.T."/>
            <person name="Glockner G."/>
            <person name="John U."/>
            <person name="Richards T."/>
            <person name="Worden A.Z."/>
            <person name="Zhang X."/>
            <person name="Grigoriev I.V."/>
            <person name="Allen A.E."/>
            <person name="Bidle K."/>
            <person name="Borodovsky M."/>
            <person name="Bowler C."/>
            <person name="Brownlee C."/>
            <person name="Cock J.M."/>
            <person name="Elias M."/>
            <person name="Gladyshev V.N."/>
            <person name="Groth M."/>
            <person name="Guda C."/>
            <person name="Hadaegh A."/>
            <person name="Iglesias-Rodriguez M.D."/>
            <person name="Jenkins J."/>
            <person name="Jones B.M."/>
            <person name="Lawson T."/>
            <person name="Leese F."/>
            <person name="Lindquist E."/>
            <person name="Lobanov A."/>
            <person name="Lomsadze A."/>
            <person name="Malik S.B."/>
            <person name="Marsh M.E."/>
            <person name="Mackinder L."/>
            <person name="Mock T."/>
            <person name="Mueller-Roeber B."/>
            <person name="Pagarete A."/>
            <person name="Parker M."/>
            <person name="Probert I."/>
            <person name="Quesneville H."/>
            <person name="Raines C."/>
            <person name="Rensing S.A."/>
            <person name="Riano-Pachon D.M."/>
            <person name="Richier S."/>
            <person name="Rokitta S."/>
            <person name="Shiraiwa Y."/>
            <person name="Soanes D.M."/>
            <person name="van der Giezen M."/>
            <person name="Wahlund T.M."/>
            <person name="Williams B."/>
            <person name="Wilson W."/>
            <person name="Wolfe G."/>
            <person name="Wurch L.L."/>
        </authorList>
    </citation>
    <scope>NUCLEOTIDE SEQUENCE</scope>
</reference>
<organism evidence="1 2">
    <name type="scientific">Emiliania huxleyi (strain CCMP1516)</name>
    <dbReference type="NCBI Taxonomy" id="280463"/>
    <lineage>
        <taxon>Eukaryota</taxon>
        <taxon>Haptista</taxon>
        <taxon>Haptophyta</taxon>
        <taxon>Prymnesiophyceae</taxon>
        <taxon>Isochrysidales</taxon>
        <taxon>Noelaerhabdaceae</taxon>
        <taxon>Emiliania</taxon>
    </lineage>
</organism>
<dbReference type="HOGENOM" id="CLU_878352_0_0_1"/>
<sequence>MGVWSWDIIGSDSTLEFAMDLLTRAGVGPTNYAERRKTFAVVMVSVPMADGGQPGLYIGRHSHEEYAEFFEVLDQAADQHLKIEAAIEPLIDMANATQQLYDSCGDDCPAAGHAMQVLGLILMQAGCLPPSMIDPIVGCTGKCCAPGEKNERAAHERRFVEALREYGRQWPFEVFKTAENAPDQIRGVAIKYRPRGWASAVAGKPNEPANISQVSFIRPAPSRMLTTGVASGEQMECMMAASAILRSKDKNMYTRSDEVARKLIAGKPVRFVGLVSRADLNGKTGRVADYNAATARYSIEVDNSGGRVAVKAANLEWL</sequence>
<dbReference type="GeneID" id="19046086"/>
<dbReference type="KEGG" id="ehx:EMIHUDRAFT_461321"/>
<dbReference type="EnsemblProtists" id="EOD18085">
    <property type="protein sequence ID" value="EOD18085"/>
    <property type="gene ID" value="EMIHUDRAFT_461321"/>
</dbReference>
<evidence type="ECO:0000313" key="1">
    <source>
        <dbReference type="EnsemblProtists" id="EOD18085"/>
    </source>
</evidence>
<name>A0A0D3J3K0_EMIH1</name>
<proteinExistence type="predicted"/>
<accession>A0A0D3J3K0</accession>